<gene>
    <name evidence="2" type="ORF">K493DRAFT_270945</name>
</gene>
<dbReference type="OrthoDB" id="9626941at2759"/>
<dbReference type="InterPro" id="IPR013945">
    <property type="entry name" value="Pkr1"/>
</dbReference>
<organism evidence="2 3">
    <name type="scientific">Basidiobolus meristosporus CBS 931.73</name>
    <dbReference type="NCBI Taxonomy" id="1314790"/>
    <lineage>
        <taxon>Eukaryota</taxon>
        <taxon>Fungi</taxon>
        <taxon>Fungi incertae sedis</taxon>
        <taxon>Zoopagomycota</taxon>
        <taxon>Entomophthoromycotina</taxon>
        <taxon>Basidiobolomycetes</taxon>
        <taxon>Basidiobolales</taxon>
        <taxon>Basidiobolaceae</taxon>
        <taxon>Basidiobolus</taxon>
    </lineage>
</organism>
<dbReference type="Proteomes" id="UP000193498">
    <property type="component" value="Unassembled WGS sequence"/>
</dbReference>
<dbReference type="InParanoid" id="A0A1Y1X450"/>
<dbReference type="EMBL" id="MCFE01000757">
    <property type="protein sequence ID" value="ORX80094.1"/>
    <property type="molecule type" value="Genomic_DNA"/>
</dbReference>
<evidence type="ECO:0000313" key="3">
    <source>
        <dbReference type="Proteomes" id="UP000193498"/>
    </source>
</evidence>
<dbReference type="FunCoup" id="A0A1Y1X450">
    <property type="interactions" value="80"/>
</dbReference>
<comment type="caution">
    <text evidence="2">The sequence shown here is derived from an EMBL/GenBank/DDBJ whole genome shotgun (WGS) entry which is preliminary data.</text>
</comment>
<dbReference type="PANTHER" id="PTHR28251">
    <property type="entry name" value="V-TYPE ATPASE ASSEMBLY FACTOR PKR1"/>
    <property type="match status" value="1"/>
</dbReference>
<dbReference type="GO" id="GO:0005789">
    <property type="term" value="C:endoplasmic reticulum membrane"/>
    <property type="evidence" value="ECO:0007669"/>
    <property type="project" value="TreeGrafter"/>
</dbReference>
<dbReference type="Pfam" id="PF08636">
    <property type="entry name" value="Pkr1"/>
    <property type="match status" value="1"/>
</dbReference>
<dbReference type="PANTHER" id="PTHR28251:SF1">
    <property type="entry name" value="V-TYPE ATPASE ASSEMBLY FACTOR PKR1"/>
    <property type="match status" value="1"/>
</dbReference>
<feature type="transmembrane region" description="Helical" evidence="1">
    <location>
        <begin position="59"/>
        <end position="79"/>
    </location>
</feature>
<evidence type="ECO:0000313" key="2">
    <source>
        <dbReference type="EMBL" id="ORX80094.1"/>
    </source>
</evidence>
<dbReference type="AlphaFoldDB" id="A0A1Y1X450"/>
<sequence>MTPPATEVTKVEKKGLFEEIWISVFNPGVNDTVVKAMNLSFVASLFSLGFLSYSTGGNIHTIIVFVTTACLFVAINFFVKELQKVEVAPSTESKKED</sequence>
<reference evidence="2 3" key="1">
    <citation type="submission" date="2016-07" db="EMBL/GenBank/DDBJ databases">
        <title>Pervasive Adenine N6-methylation of Active Genes in Fungi.</title>
        <authorList>
            <consortium name="DOE Joint Genome Institute"/>
            <person name="Mondo S.J."/>
            <person name="Dannebaum R.O."/>
            <person name="Kuo R.C."/>
            <person name="Labutti K."/>
            <person name="Haridas S."/>
            <person name="Kuo A."/>
            <person name="Salamov A."/>
            <person name="Ahrendt S.R."/>
            <person name="Lipzen A."/>
            <person name="Sullivan W."/>
            <person name="Andreopoulos W.B."/>
            <person name="Clum A."/>
            <person name="Lindquist E."/>
            <person name="Daum C."/>
            <person name="Ramamoorthy G.K."/>
            <person name="Gryganskyi A."/>
            <person name="Culley D."/>
            <person name="Magnuson J.K."/>
            <person name="James T.Y."/>
            <person name="O'Malley M.A."/>
            <person name="Stajich J.E."/>
            <person name="Spatafora J.W."/>
            <person name="Visel A."/>
            <person name="Grigoriev I.V."/>
        </authorList>
    </citation>
    <scope>NUCLEOTIDE SEQUENCE [LARGE SCALE GENOMIC DNA]</scope>
    <source>
        <strain evidence="2 3">CBS 931.73</strain>
    </source>
</reference>
<keyword evidence="1" id="KW-1133">Transmembrane helix</keyword>
<keyword evidence="1" id="KW-0812">Transmembrane</keyword>
<evidence type="ECO:0000256" key="1">
    <source>
        <dbReference type="SAM" id="Phobius"/>
    </source>
</evidence>
<name>A0A1Y1X450_9FUNG</name>
<keyword evidence="1" id="KW-0472">Membrane</keyword>
<proteinExistence type="predicted"/>
<accession>A0A1Y1X450</accession>
<keyword evidence="3" id="KW-1185">Reference proteome</keyword>
<dbReference type="GO" id="GO:0070072">
    <property type="term" value="P:vacuolar proton-transporting V-type ATPase complex assembly"/>
    <property type="evidence" value="ECO:0007669"/>
    <property type="project" value="InterPro"/>
</dbReference>
<protein>
    <submittedName>
        <fullName evidence="2">Uncharacterized protein</fullName>
    </submittedName>
</protein>